<evidence type="ECO:0000313" key="1">
    <source>
        <dbReference type="EMBL" id="HFM96252.1"/>
    </source>
</evidence>
<protein>
    <submittedName>
        <fullName evidence="1">Uncharacterized protein</fullName>
    </submittedName>
</protein>
<accession>A0A7C3P9X7</accession>
<dbReference type="EMBL" id="DSRU01000010">
    <property type="protein sequence ID" value="HFM96252.1"/>
    <property type="molecule type" value="Genomic_DNA"/>
</dbReference>
<comment type="caution">
    <text evidence="1">The sequence shown here is derived from an EMBL/GenBank/DDBJ whole genome shotgun (WGS) entry which is preliminary data.</text>
</comment>
<name>A0A7C3P9X7_9CYAN</name>
<sequence length="101" mass="11517">MKRLSQLMGLAPMQLRQMLPSVSLHLQTRLCPACYAEVPVHRRTWQEKGVDQCDRHHLLLLSACPVCQTGFRLPALWEEGCCERCGLEFSHMRSHSISNGT</sequence>
<reference evidence="1" key="1">
    <citation type="journal article" date="2020" name="mSystems">
        <title>Genome- and Community-Level Interaction Insights into Carbon Utilization and Element Cycling Functions of Hydrothermarchaeota in Hydrothermal Sediment.</title>
        <authorList>
            <person name="Zhou Z."/>
            <person name="Liu Y."/>
            <person name="Xu W."/>
            <person name="Pan J."/>
            <person name="Luo Z.H."/>
            <person name="Li M."/>
        </authorList>
    </citation>
    <scope>NUCLEOTIDE SEQUENCE [LARGE SCALE GENOMIC DNA]</scope>
    <source>
        <strain evidence="1">SpSt-418</strain>
    </source>
</reference>
<organism evidence="1">
    <name type="scientific">Oscillatoriales cyanobacterium SpSt-418</name>
    <dbReference type="NCBI Taxonomy" id="2282169"/>
    <lineage>
        <taxon>Bacteria</taxon>
        <taxon>Bacillati</taxon>
        <taxon>Cyanobacteriota</taxon>
        <taxon>Cyanophyceae</taxon>
        <taxon>Oscillatoriophycideae</taxon>
        <taxon>Oscillatoriales</taxon>
    </lineage>
</organism>
<dbReference type="AlphaFoldDB" id="A0A7C3P9X7"/>
<proteinExistence type="predicted"/>
<gene>
    <name evidence="1" type="ORF">ENR64_00510</name>
</gene>